<keyword evidence="1" id="KW-0732">Signal</keyword>
<name>A0A131YQQ7_RHIAP</name>
<dbReference type="InterPro" id="IPR024079">
    <property type="entry name" value="MetalloPept_cat_dom_sf"/>
</dbReference>
<dbReference type="Gene3D" id="3.40.390.10">
    <property type="entry name" value="Collagenase (Catalytic Domain)"/>
    <property type="match status" value="1"/>
</dbReference>
<evidence type="ECO:0000256" key="1">
    <source>
        <dbReference type="SAM" id="SignalP"/>
    </source>
</evidence>
<dbReference type="SUPFAM" id="SSF55486">
    <property type="entry name" value="Metalloproteases ('zincins'), catalytic domain"/>
    <property type="match status" value="1"/>
</dbReference>
<reference evidence="2" key="1">
    <citation type="journal article" date="2016" name="Ticks Tick Borne Dis.">
        <title>De novo assembly and annotation of the salivary gland transcriptome of Rhipicephalus appendiculatus male and female ticks during blood feeding.</title>
        <authorList>
            <person name="de Castro M.H."/>
            <person name="de Klerk D."/>
            <person name="Pienaar R."/>
            <person name="Latif A.A."/>
            <person name="Rees D.J."/>
            <person name="Mans B.J."/>
        </authorList>
    </citation>
    <scope>NUCLEOTIDE SEQUENCE</scope>
    <source>
        <tissue evidence="2">Salivary glands</tissue>
    </source>
</reference>
<dbReference type="AlphaFoldDB" id="A0A131YQQ7"/>
<feature type="signal peptide" evidence="1">
    <location>
        <begin position="1"/>
        <end position="18"/>
    </location>
</feature>
<feature type="chain" id="PRO_5007285835" evidence="1">
    <location>
        <begin position="19"/>
        <end position="329"/>
    </location>
</feature>
<proteinExistence type="predicted"/>
<dbReference type="GO" id="GO:0008237">
    <property type="term" value="F:metallopeptidase activity"/>
    <property type="evidence" value="ECO:0007669"/>
    <property type="project" value="InterPro"/>
</dbReference>
<protein>
    <submittedName>
        <fullName evidence="2">Reprolysin</fullName>
    </submittedName>
</protein>
<evidence type="ECO:0000313" key="2">
    <source>
        <dbReference type="EMBL" id="JAP80872.1"/>
    </source>
</evidence>
<accession>A0A131YQQ7</accession>
<dbReference type="EMBL" id="GEDV01007685">
    <property type="protein sequence ID" value="JAP80872.1"/>
    <property type="molecule type" value="Transcribed_RNA"/>
</dbReference>
<organism evidence="2">
    <name type="scientific">Rhipicephalus appendiculatus</name>
    <name type="common">Brown ear tick</name>
    <dbReference type="NCBI Taxonomy" id="34631"/>
    <lineage>
        <taxon>Eukaryota</taxon>
        <taxon>Metazoa</taxon>
        <taxon>Ecdysozoa</taxon>
        <taxon>Arthropoda</taxon>
        <taxon>Chelicerata</taxon>
        <taxon>Arachnida</taxon>
        <taxon>Acari</taxon>
        <taxon>Parasitiformes</taxon>
        <taxon>Ixodida</taxon>
        <taxon>Ixodoidea</taxon>
        <taxon>Ixodidae</taxon>
        <taxon>Rhipicephalinae</taxon>
        <taxon>Rhipicephalus</taxon>
        <taxon>Rhipicephalus</taxon>
    </lineage>
</organism>
<sequence>MAPLKYGLCSLPALLAFAIWTAQMGSLSGGYMRYYVELLIYEDGVQPHPLPELQEKNVYYSEVAMAVSRRLTLLAVGQFKVMIQGIYTLTPAQSSAVFLKNGRLVSVENVYKRLMYLLRKNAKANVHHNDFAVVVTRRQLVTQNGVPTNGFTLRGSMCTGQNIAVVKDDGAFDMVNHLLKVLLYAFGVDLDGSGFARKCPNSGGFLLGTGKLNIPFSFSYCTKAQITSVLRRSICIRRQMKNKTSKGLPMPRKIGRTEYCKAIGAVNCDDDGMETIEHLGTEKTACQVFCCTPPRNMKTIPAPDGLDCSNDLTGLLDMRCLNGMCKQLR</sequence>